<accession>A0A426XFK0</accession>
<reference evidence="1 2" key="1">
    <citation type="journal article" date="2014" name="Agronomy (Basel)">
        <title>A Draft Genome Sequence for Ensete ventricosum, the Drought-Tolerant Tree Against Hunger.</title>
        <authorList>
            <person name="Harrison J."/>
            <person name="Moore K.A."/>
            <person name="Paszkiewicz K."/>
            <person name="Jones T."/>
            <person name="Grant M."/>
            <person name="Ambacheew D."/>
            <person name="Muzemil S."/>
            <person name="Studholme D.J."/>
        </authorList>
    </citation>
    <scope>NUCLEOTIDE SEQUENCE [LARGE SCALE GENOMIC DNA]</scope>
</reference>
<dbReference type="Proteomes" id="UP000287651">
    <property type="component" value="Unassembled WGS sequence"/>
</dbReference>
<evidence type="ECO:0000313" key="2">
    <source>
        <dbReference type="Proteomes" id="UP000287651"/>
    </source>
</evidence>
<evidence type="ECO:0000313" key="1">
    <source>
        <dbReference type="EMBL" id="RRT38259.1"/>
    </source>
</evidence>
<dbReference type="AlphaFoldDB" id="A0A426XFK0"/>
<comment type="caution">
    <text evidence="1">The sequence shown here is derived from an EMBL/GenBank/DDBJ whole genome shotgun (WGS) entry which is preliminary data.</text>
</comment>
<dbReference type="EMBL" id="AMZH03021379">
    <property type="protein sequence ID" value="RRT38259.1"/>
    <property type="molecule type" value="Genomic_DNA"/>
</dbReference>
<proteinExistence type="predicted"/>
<organism evidence="1 2">
    <name type="scientific">Ensete ventricosum</name>
    <name type="common">Abyssinian banana</name>
    <name type="synonym">Musa ensete</name>
    <dbReference type="NCBI Taxonomy" id="4639"/>
    <lineage>
        <taxon>Eukaryota</taxon>
        <taxon>Viridiplantae</taxon>
        <taxon>Streptophyta</taxon>
        <taxon>Embryophyta</taxon>
        <taxon>Tracheophyta</taxon>
        <taxon>Spermatophyta</taxon>
        <taxon>Magnoliopsida</taxon>
        <taxon>Liliopsida</taxon>
        <taxon>Zingiberales</taxon>
        <taxon>Musaceae</taxon>
        <taxon>Ensete</taxon>
    </lineage>
</organism>
<name>A0A426XFK0_ENSVE</name>
<protein>
    <submittedName>
        <fullName evidence="1">Uncharacterized protein</fullName>
    </submittedName>
</protein>
<gene>
    <name evidence="1" type="ORF">B296_00046237</name>
</gene>
<sequence length="137" mass="15089">MPTLPGTLGRKSSFSLVMVLKRQSSGDGFVSAGIGVLPLATPQKTDCGLDARGEEEMVREKEGLFSLFDARMREEKSGTGSWRLNLAAKKGEMGDEKRQQRLSDAVPILTPRPFSLPLSVMNGSPFFRFKSIDIQLR</sequence>